<evidence type="ECO:0000256" key="3">
    <source>
        <dbReference type="ARBA" id="ARBA00022917"/>
    </source>
</evidence>
<evidence type="ECO:0000256" key="4">
    <source>
        <dbReference type="HAMAP-Rule" id="MF_03135"/>
    </source>
</evidence>
<dbReference type="Pfam" id="PF00889">
    <property type="entry name" value="EF_TS"/>
    <property type="match status" value="1"/>
</dbReference>
<dbReference type="STRING" id="765915.A0A1Y2H6P0"/>
<evidence type="ECO:0000313" key="7">
    <source>
        <dbReference type="Proteomes" id="UP000193411"/>
    </source>
</evidence>
<dbReference type="GO" id="GO:0070125">
    <property type="term" value="P:mitochondrial translational elongation"/>
    <property type="evidence" value="ECO:0007669"/>
    <property type="project" value="TreeGrafter"/>
</dbReference>
<proteinExistence type="inferred from homology"/>
<dbReference type="AlphaFoldDB" id="A0A1Y2H6P0"/>
<protein>
    <recommendedName>
        <fullName evidence="4">Elongation factor Ts, mitochondrial</fullName>
        <shortName evidence="4">EF-Ts</shortName>
        <shortName evidence="4">EF-TsMt</shortName>
    </recommendedName>
</protein>
<evidence type="ECO:0000313" key="6">
    <source>
        <dbReference type="EMBL" id="ORZ30248.1"/>
    </source>
</evidence>
<comment type="function">
    <text evidence="4">Associates with the EF-Tu.GDP complex and induces the exchange of GDP to GTP. It remains bound to the aminoacyl-tRNA.EF-Tu.GTP complex up to the GTP hydrolysis stage on the ribosome.</text>
</comment>
<dbReference type="SUPFAM" id="SSF46934">
    <property type="entry name" value="UBA-like"/>
    <property type="match status" value="1"/>
</dbReference>
<dbReference type="PROSITE" id="PS01127">
    <property type="entry name" value="EF_TS_2"/>
    <property type="match status" value="1"/>
</dbReference>
<keyword evidence="4" id="KW-0496">Mitochondrion</keyword>
<gene>
    <name evidence="4" type="primary">TSF1</name>
    <name evidence="6" type="ORF">BCR44DRAFT_124596</name>
</gene>
<dbReference type="InterPro" id="IPR018101">
    <property type="entry name" value="Transl_elong_Ts_CS"/>
</dbReference>
<comment type="similarity">
    <text evidence="1 4">Belongs to the EF-Ts family.</text>
</comment>
<reference evidence="6 7" key="1">
    <citation type="submission" date="2016-07" db="EMBL/GenBank/DDBJ databases">
        <title>Pervasive Adenine N6-methylation of Active Genes in Fungi.</title>
        <authorList>
            <consortium name="DOE Joint Genome Institute"/>
            <person name="Mondo S.J."/>
            <person name="Dannebaum R.O."/>
            <person name="Kuo R.C."/>
            <person name="Labutti K."/>
            <person name="Haridas S."/>
            <person name="Kuo A."/>
            <person name="Salamov A."/>
            <person name="Ahrendt S.R."/>
            <person name="Lipzen A."/>
            <person name="Sullivan W."/>
            <person name="Andreopoulos W.B."/>
            <person name="Clum A."/>
            <person name="Lindquist E."/>
            <person name="Daum C."/>
            <person name="Ramamoorthy G.K."/>
            <person name="Gryganskyi A."/>
            <person name="Culley D."/>
            <person name="Magnuson J.K."/>
            <person name="James T.Y."/>
            <person name="O'Malley M.A."/>
            <person name="Stajich J.E."/>
            <person name="Spatafora J.W."/>
            <person name="Visel A."/>
            <person name="Grigoriev I.V."/>
        </authorList>
    </citation>
    <scope>NUCLEOTIDE SEQUENCE [LARGE SCALE GENOMIC DNA]</scope>
    <source>
        <strain evidence="6 7">PL171</strain>
    </source>
</reference>
<dbReference type="Gene3D" id="3.30.479.20">
    <property type="entry name" value="Elongation factor Ts, dimerisation domain"/>
    <property type="match status" value="2"/>
</dbReference>
<name>A0A1Y2H6P0_9FUNG</name>
<feature type="domain" description="Translation elongation factor EFTs/EF1B dimerisation" evidence="5">
    <location>
        <begin position="113"/>
        <end position="269"/>
    </location>
</feature>
<keyword evidence="7" id="KW-1185">Reference proteome</keyword>
<dbReference type="OrthoDB" id="277235at2759"/>
<dbReference type="InterPro" id="IPR009060">
    <property type="entry name" value="UBA-like_sf"/>
</dbReference>
<evidence type="ECO:0000256" key="1">
    <source>
        <dbReference type="ARBA" id="ARBA00005532"/>
    </source>
</evidence>
<comment type="subcellular location">
    <subcellularLocation>
        <location evidence="4">Mitochondrion</location>
    </subcellularLocation>
</comment>
<evidence type="ECO:0000259" key="5">
    <source>
        <dbReference type="Pfam" id="PF00889"/>
    </source>
</evidence>
<accession>A0A1Y2H6P0</accession>
<keyword evidence="2 4" id="KW-0251">Elongation factor</keyword>
<evidence type="ECO:0000256" key="2">
    <source>
        <dbReference type="ARBA" id="ARBA00022768"/>
    </source>
</evidence>
<dbReference type="PANTHER" id="PTHR11741:SF0">
    <property type="entry name" value="ELONGATION FACTOR TS, MITOCHONDRIAL"/>
    <property type="match status" value="1"/>
</dbReference>
<dbReference type="GO" id="GO:0003746">
    <property type="term" value="F:translation elongation factor activity"/>
    <property type="evidence" value="ECO:0007669"/>
    <property type="project" value="UniProtKB-UniRule"/>
</dbReference>
<dbReference type="EMBL" id="MCFL01000092">
    <property type="protein sequence ID" value="ORZ30248.1"/>
    <property type="molecule type" value="Genomic_DNA"/>
</dbReference>
<sequence>MLANTLPLALASACRRPNAAVRIARILPSVRSYSTDAPFKPSVKLIARLRRENEDVSMSLAKQALTESNNDYDLALAWLNNHAAQSGASKAAKLAGREANDGLVAVVDLPLGAAMVEVNSETDFVARTDVFKDLAHRCALTAHFLAADAAEVGVKEVPVDVLTNAPILPDENARSGVDAAQAPLATVSERIVECIGALGENISVRRAATAATPDPTRAVAGAYVHGDKAQRAAGIGRIGAIAVLSGHGLTADHAKLAQQIAQVVVGFNPPTPRELLSAPFAAQTKFLTPDGVEDVTVAKVLEAAKADVKDYLRFQIGE</sequence>
<dbReference type="GO" id="GO:0005739">
    <property type="term" value="C:mitochondrion"/>
    <property type="evidence" value="ECO:0007669"/>
    <property type="project" value="UniProtKB-SubCell"/>
</dbReference>
<dbReference type="InterPro" id="IPR014039">
    <property type="entry name" value="Transl_elong_EFTs/EF1B_dimer"/>
</dbReference>
<dbReference type="InterPro" id="IPR036402">
    <property type="entry name" value="EF-Ts_dimer_sf"/>
</dbReference>
<dbReference type="Gene3D" id="1.10.8.10">
    <property type="entry name" value="DNA helicase RuvA subunit, C-terminal domain"/>
    <property type="match status" value="1"/>
</dbReference>
<dbReference type="InterPro" id="IPR001816">
    <property type="entry name" value="Transl_elong_EFTs/EF1B"/>
</dbReference>
<dbReference type="Proteomes" id="UP000193411">
    <property type="component" value="Unassembled WGS sequence"/>
</dbReference>
<organism evidence="6 7">
    <name type="scientific">Catenaria anguillulae PL171</name>
    <dbReference type="NCBI Taxonomy" id="765915"/>
    <lineage>
        <taxon>Eukaryota</taxon>
        <taxon>Fungi</taxon>
        <taxon>Fungi incertae sedis</taxon>
        <taxon>Blastocladiomycota</taxon>
        <taxon>Blastocladiomycetes</taxon>
        <taxon>Blastocladiales</taxon>
        <taxon>Catenariaceae</taxon>
        <taxon>Catenaria</taxon>
    </lineage>
</organism>
<comment type="caution">
    <text evidence="6">The sequence shown here is derived from an EMBL/GenBank/DDBJ whole genome shotgun (WGS) entry which is preliminary data.</text>
</comment>
<dbReference type="SUPFAM" id="SSF54713">
    <property type="entry name" value="Elongation factor Ts (EF-Ts), dimerisation domain"/>
    <property type="match status" value="2"/>
</dbReference>
<dbReference type="HAMAP" id="MF_00050">
    <property type="entry name" value="EF_Ts"/>
    <property type="match status" value="1"/>
</dbReference>
<keyword evidence="3 4" id="KW-0648">Protein biosynthesis</keyword>
<dbReference type="PANTHER" id="PTHR11741">
    <property type="entry name" value="ELONGATION FACTOR TS"/>
    <property type="match status" value="1"/>
</dbReference>